<evidence type="ECO:0000313" key="3">
    <source>
        <dbReference type="Proteomes" id="UP000756346"/>
    </source>
</evidence>
<dbReference type="EMBL" id="JAGTJQ010000008">
    <property type="protein sequence ID" value="KAH7026046.1"/>
    <property type="molecule type" value="Genomic_DNA"/>
</dbReference>
<evidence type="ECO:0008006" key="4">
    <source>
        <dbReference type="Google" id="ProtNLM"/>
    </source>
</evidence>
<organism evidence="2 3">
    <name type="scientific">Microdochium trichocladiopsis</name>
    <dbReference type="NCBI Taxonomy" id="1682393"/>
    <lineage>
        <taxon>Eukaryota</taxon>
        <taxon>Fungi</taxon>
        <taxon>Dikarya</taxon>
        <taxon>Ascomycota</taxon>
        <taxon>Pezizomycotina</taxon>
        <taxon>Sordariomycetes</taxon>
        <taxon>Xylariomycetidae</taxon>
        <taxon>Xylariales</taxon>
        <taxon>Microdochiaceae</taxon>
        <taxon>Microdochium</taxon>
    </lineage>
</organism>
<dbReference type="PANTHER" id="PTHR37783:SF1">
    <property type="entry name" value="MEMBRANE PROTEIN, PUTATIVE (AFU_ORTHOLOGUE AFUA_1G04315)-RELATED"/>
    <property type="match status" value="1"/>
</dbReference>
<keyword evidence="1" id="KW-0472">Membrane</keyword>
<dbReference type="PANTHER" id="PTHR37783">
    <property type="entry name" value="MEMBRANE PROTEIN, PUTATIVE (AFU_ORTHOLOGUE AFUA_1G04315)-RELATED"/>
    <property type="match status" value="1"/>
</dbReference>
<dbReference type="GeneID" id="70184294"/>
<keyword evidence="3" id="KW-1185">Reference proteome</keyword>
<dbReference type="OrthoDB" id="5553410at2759"/>
<proteinExistence type="predicted"/>
<evidence type="ECO:0000313" key="2">
    <source>
        <dbReference type="EMBL" id="KAH7026046.1"/>
    </source>
</evidence>
<evidence type="ECO:0000256" key="1">
    <source>
        <dbReference type="SAM" id="Phobius"/>
    </source>
</evidence>
<name>A0A9P8Y037_9PEZI</name>
<comment type="caution">
    <text evidence="2">The sequence shown here is derived from an EMBL/GenBank/DDBJ whole genome shotgun (WGS) entry which is preliminary data.</text>
</comment>
<gene>
    <name evidence="2" type="ORF">B0I36DRAFT_329767</name>
</gene>
<keyword evidence="1" id="KW-1133">Transmembrane helix</keyword>
<dbReference type="RefSeq" id="XP_046009263.1">
    <property type="nucleotide sequence ID" value="XM_046154748.1"/>
</dbReference>
<feature type="transmembrane region" description="Helical" evidence="1">
    <location>
        <begin position="70"/>
        <end position="89"/>
    </location>
</feature>
<keyword evidence="1" id="KW-0812">Transmembrane</keyword>
<dbReference type="Proteomes" id="UP000756346">
    <property type="component" value="Unassembled WGS sequence"/>
</dbReference>
<dbReference type="AlphaFoldDB" id="A0A9P8Y037"/>
<protein>
    <recommendedName>
        <fullName evidence="4">Integral membrane protein</fullName>
    </recommendedName>
</protein>
<sequence length="134" mass="14684">MSSNTPKTLVRIDDFPLPPPKTARAIIISGIAMLLSARSSLLEPGSLFYDNILASQPAQATRIARWAQQAVFWFLFGAHSLETVGFAFARLRRHGVPIFSLLGFKWLAAVFVGGKFAWAHFDEVVARKAIGGGR</sequence>
<reference evidence="2" key="1">
    <citation type="journal article" date="2021" name="Nat. Commun.">
        <title>Genetic determinants of endophytism in the Arabidopsis root mycobiome.</title>
        <authorList>
            <person name="Mesny F."/>
            <person name="Miyauchi S."/>
            <person name="Thiergart T."/>
            <person name="Pickel B."/>
            <person name="Atanasova L."/>
            <person name="Karlsson M."/>
            <person name="Huettel B."/>
            <person name="Barry K.W."/>
            <person name="Haridas S."/>
            <person name="Chen C."/>
            <person name="Bauer D."/>
            <person name="Andreopoulos W."/>
            <person name="Pangilinan J."/>
            <person name="LaButti K."/>
            <person name="Riley R."/>
            <person name="Lipzen A."/>
            <person name="Clum A."/>
            <person name="Drula E."/>
            <person name="Henrissat B."/>
            <person name="Kohler A."/>
            <person name="Grigoriev I.V."/>
            <person name="Martin F.M."/>
            <person name="Hacquard S."/>
        </authorList>
    </citation>
    <scope>NUCLEOTIDE SEQUENCE</scope>
    <source>
        <strain evidence="2">MPI-CAGE-CH-0230</strain>
    </source>
</reference>
<accession>A0A9P8Y037</accession>
<feature type="transmembrane region" description="Helical" evidence="1">
    <location>
        <begin position="95"/>
        <end position="118"/>
    </location>
</feature>